<dbReference type="InterPro" id="IPR010330">
    <property type="entry name" value="CoiA_nuc"/>
</dbReference>
<keyword evidence="2" id="KW-0614">Plasmid</keyword>
<sequence length="370" mass="41366">MPLKCLHHHTTIFAFDFDAAGWEQLKASNRADASLIMTCCQARAVPKVSKLGTRFFAHNKSGECTSTPETAEHLWAKTIVCQAARAAGWTADTEVRGQTPAGEDWVADVLATKGSAKVAIEIQWSRQGTEETLRRQRRYADSGVRALWLLRHPDLLVERGTPSFLLDVRASESAAFVRLPSSQFDPRWVTNRNKSEAEYWQQTIALEAFVRGALTGSLQFAPAIDQPIPVTISATKIRCWRCKRETRTVQGLTLEVSKRFAGHPDLHTSLEELDSGEEVAPWLANLFPAELLKQYGIGVIKPRFSHTAGCSYLSNGCIHCDALQGRHFDHDDYLDATDVCQYEVTLSSELLEQLAAVGNDSAYRWWFAER</sequence>
<dbReference type="EMBL" id="KT033469">
    <property type="protein sequence ID" value="ALL42281.1"/>
    <property type="molecule type" value="Genomic_DNA"/>
</dbReference>
<name>A0A189PGF3_AERSS</name>
<protein>
    <recommendedName>
        <fullName evidence="1">Competence protein CoiA nuclease-like domain-containing protein</fullName>
    </recommendedName>
</protein>
<reference evidence="2" key="1">
    <citation type="submission" date="2015-06" db="EMBL/GenBank/DDBJ databases">
        <title>Antimicrobial resistance-carrying plasmid pAsa4 variants found in Aeromonas salmonicida subsp. salmonicida: general architecture, construction blocks and gene elimination.</title>
        <authorList>
            <person name="Tanaka K.H."/>
            <person name="Vincent A.T."/>
            <person name="Trudel M.V."/>
            <person name="Paquet V.E."/>
            <person name="Frenette M."/>
            <person name="Charette S.J."/>
        </authorList>
    </citation>
    <scope>NUCLEOTIDE SEQUENCE</scope>
    <source>
        <strain evidence="2">01-B522</strain>
        <plasmid evidence="2">pAsa4b</plasmid>
    </source>
</reference>
<proteinExistence type="predicted"/>
<feature type="domain" description="Competence protein CoiA nuclease-like" evidence="1">
    <location>
        <begin position="69"/>
        <end position="152"/>
    </location>
</feature>
<organism evidence="2">
    <name type="scientific">Aeromonas salmonicida subsp. salmonicida</name>
    <dbReference type="NCBI Taxonomy" id="29491"/>
    <lineage>
        <taxon>Bacteria</taxon>
        <taxon>Pseudomonadati</taxon>
        <taxon>Pseudomonadota</taxon>
        <taxon>Gammaproteobacteria</taxon>
        <taxon>Aeromonadales</taxon>
        <taxon>Aeromonadaceae</taxon>
        <taxon>Aeromonas</taxon>
    </lineage>
</organism>
<geneLocation type="plasmid" evidence="2">
    <name>pAsa4b</name>
</geneLocation>
<evidence type="ECO:0000313" key="2">
    <source>
        <dbReference type="EMBL" id="ALL42281.1"/>
    </source>
</evidence>
<dbReference type="AlphaFoldDB" id="A0A189PGF3"/>
<dbReference type="RefSeq" id="WP_050804916.1">
    <property type="nucleotide sequence ID" value="NZ_JBANEX010000127.1"/>
</dbReference>
<dbReference type="Pfam" id="PF06054">
    <property type="entry name" value="CoiA_nuc"/>
    <property type="match status" value="1"/>
</dbReference>
<evidence type="ECO:0000259" key="1">
    <source>
        <dbReference type="Pfam" id="PF06054"/>
    </source>
</evidence>
<accession>A0A189PGF3</accession>